<feature type="transmembrane region" description="Helical" evidence="1">
    <location>
        <begin position="78"/>
        <end position="99"/>
    </location>
</feature>
<evidence type="ECO:0000313" key="5">
    <source>
        <dbReference type="Proteomes" id="UP000293347"/>
    </source>
</evidence>
<dbReference type="OrthoDB" id="649666at2"/>
<accession>A0A4R0NJQ5</accession>
<feature type="domain" description="Protein FecR C-terminal" evidence="3">
    <location>
        <begin position="313"/>
        <end position="381"/>
    </location>
</feature>
<organism evidence="4 5">
    <name type="scientific">Pedobacter psychroterrae</name>
    <dbReference type="NCBI Taxonomy" id="2530453"/>
    <lineage>
        <taxon>Bacteria</taxon>
        <taxon>Pseudomonadati</taxon>
        <taxon>Bacteroidota</taxon>
        <taxon>Sphingobacteriia</taxon>
        <taxon>Sphingobacteriales</taxon>
        <taxon>Sphingobacteriaceae</taxon>
        <taxon>Pedobacter</taxon>
    </lineage>
</organism>
<dbReference type="Proteomes" id="UP000293347">
    <property type="component" value="Unassembled WGS sequence"/>
</dbReference>
<keyword evidence="1" id="KW-0812">Transmembrane</keyword>
<protein>
    <submittedName>
        <fullName evidence="4">FecR family protein</fullName>
    </submittedName>
</protein>
<dbReference type="InterPro" id="IPR006860">
    <property type="entry name" value="FecR"/>
</dbReference>
<dbReference type="InterPro" id="IPR032508">
    <property type="entry name" value="FecR_C"/>
</dbReference>
<dbReference type="InterPro" id="IPR012373">
    <property type="entry name" value="Ferrdict_sens_TM"/>
</dbReference>
<dbReference type="PANTHER" id="PTHR30273:SF2">
    <property type="entry name" value="PROTEIN FECR"/>
    <property type="match status" value="1"/>
</dbReference>
<dbReference type="AlphaFoldDB" id="A0A4R0NJQ5"/>
<name>A0A4R0NJQ5_9SPHI</name>
<keyword evidence="5" id="KW-1185">Reference proteome</keyword>
<evidence type="ECO:0000259" key="2">
    <source>
        <dbReference type="Pfam" id="PF04773"/>
    </source>
</evidence>
<reference evidence="4 5" key="1">
    <citation type="submission" date="2019-02" db="EMBL/GenBank/DDBJ databases">
        <title>Pedobacter sp. RP-1-14 sp. nov., isolated from Arctic soil.</title>
        <authorList>
            <person name="Dahal R.H."/>
        </authorList>
    </citation>
    <scope>NUCLEOTIDE SEQUENCE [LARGE SCALE GENOMIC DNA]</scope>
    <source>
        <strain evidence="4 5">RP-1-14</strain>
    </source>
</reference>
<evidence type="ECO:0000313" key="4">
    <source>
        <dbReference type="EMBL" id="TCD00950.1"/>
    </source>
</evidence>
<evidence type="ECO:0000256" key="1">
    <source>
        <dbReference type="SAM" id="Phobius"/>
    </source>
</evidence>
<dbReference type="Gene3D" id="2.60.120.1440">
    <property type="match status" value="1"/>
</dbReference>
<comment type="caution">
    <text evidence="4">The sequence shown here is derived from an EMBL/GenBank/DDBJ whole genome shotgun (WGS) entry which is preliminary data.</text>
</comment>
<dbReference type="PANTHER" id="PTHR30273">
    <property type="entry name" value="PERIPLASMIC SIGNAL SENSOR AND SIGMA FACTOR ACTIVATOR FECR-RELATED"/>
    <property type="match status" value="1"/>
</dbReference>
<feature type="domain" description="FecR protein" evidence="2">
    <location>
        <begin position="172"/>
        <end position="271"/>
    </location>
</feature>
<evidence type="ECO:0000259" key="3">
    <source>
        <dbReference type="Pfam" id="PF16344"/>
    </source>
</evidence>
<gene>
    <name evidence="4" type="ORF">EZ437_09250</name>
</gene>
<dbReference type="EMBL" id="SJSL01000002">
    <property type="protein sequence ID" value="TCD00950.1"/>
    <property type="molecule type" value="Genomic_DNA"/>
</dbReference>
<dbReference type="GO" id="GO:0016989">
    <property type="term" value="F:sigma factor antagonist activity"/>
    <property type="evidence" value="ECO:0007669"/>
    <property type="project" value="TreeGrafter"/>
</dbReference>
<dbReference type="Pfam" id="PF16344">
    <property type="entry name" value="FecR_C"/>
    <property type="match status" value="1"/>
</dbReference>
<dbReference type="Pfam" id="PF04773">
    <property type="entry name" value="FecR"/>
    <property type="match status" value="1"/>
</dbReference>
<proteinExistence type="predicted"/>
<keyword evidence="1" id="KW-1133">Transmembrane helix</keyword>
<dbReference type="RefSeq" id="WP_131595570.1">
    <property type="nucleotide sequence ID" value="NZ_SJSL01000002.1"/>
</dbReference>
<keyword evidence="1" id="KW-0472">Membrane</keyword>
<dbReference type="Gene3D" id="3.55.50.30">
    <property type="match status" value="1"/>
</dbReference>
<sequence>MSPNTEYIELLVFKFNNGSISAEELELLKEWYMSHDDQHVVITSGKDESSEEVKSRILGSLLAKVADAGRKPAKSVRLIRWIVATAAAVLVAIGAWVVLDREVQVRDFGVEKKASIQPGGNKATLTLADGRTIVLSTSQAGIVTGKEITYADGAPVVQTSIDESAYSNSLLTLQTPRGGTYKITLEDGTDVWLNAASTIRYPLHFASDARIVELDGEAYFNVKPAYQKNGDRIPFKVKGRRQEVEVVGTQFNIANYPEQLSDRTTLVEGKVLVSDDHSRIIIHPNEQAITTTGKTLVKKVDVNNFIAWREGKFGFDNKTFEETMNEVGRWYDLDIVYINGIPKEELTGDAFRNQNISFVLRLLEVAEIDYKLDVKRRKLIINGKKSRM</sequence>